<organism evidence="2 3">
    <name type="scientific">Corynebacterium alimapuense</name>
    <dbReference type="NCBI Taxonomy" id="1576874"/>
    <lineage>
        <taxon>Bacteria</taxon>
        <taxon>Bacillati</taxon>
        <taxon>Actinomycetota</taxon>
        <taxon>Actinomycetes</taxon>
        <taxon>Mycobacteriales</taxon>
        <taxon>Corynebacteriaceae</taxon>
        <taxon>Corynebacterium</taxon>
    </lineage>
</organism>
<dbReference type="RefSeq" id="WP_123047031.1">
    <property type="nucleotide sequence ID" value="NZ_PTJO01000001.1"/>
</dbReference>
<dbReference type="AlphaFoldDB" id="A0A3M8KA08"/>
<sequence length="127" mass="13829">MNRYSALAADVVAITIFAFLARVAHQTEEMPLNVSGWLSTLWPFLIGVAVAWMIIVLAHWDGAQLAPAGVLAWAITAVTGLAIWGLRNGEFPHWSFIIVATVMSGLLMLGWRIVARFVIRAKSTAIA</sequence>
<dbReference type="InterPro" id="IPR021414">
    <property type="entry name" value="DUF3054"/>
</dbReference>
<reference evidence="2 3" key="1">
    <citation type="submission" date="2018-02" db="EMBL/GenBank/DDBJ databases">
        <title>Corynebacterium alimpuense sp. nov., a marine obligate actinomycete isolated from sediments of Valparaiso bay, Chile.</title>
        <authorList>
            <person name="Claverias F."/>
            <person name="Gonzales-Siles L."/>
            <person name="Salva-Serra F."/>
            <person name="Inganaes E."/>
            <person name="Molin K."/>
            <person name="Cumsille A."/>
            <person name="Undabarrena A."/>
            <person name="Couve E."/>
            <person name="Moore E.R.B."/>
            <person name="Gomila M."/>
            <person name="Camara B."/>
        </authorList>
    </citation>
    <scope>NUCLEOTIDE SEQUENCE [LARGE SCALE GENOMIC DNA]</scope>
    <source>
        <strain evidence="2 3">CCUG 69366</strain>
    </source>
</reference>
<feature type="transmembrane region" description="Helical" evidence="1">
    <location>
        <begin position="7"/>
        <end position="25"/>
    </location>
</feature>
<feature type="transmembrane region" description="Helical" evidence="1">
    <location>
        <begin position="92"/>
        <end position="114"/>
    </location>
</feature>
<dbReference type="Proteomes" id="UP000266975">
    <property type="component" value="Unassembled WGS sequence"/>
</dbReference>
<comment type="caution">
    <text evidence="2">The sequence shown here is derived from an EMBL/GenBank/DDBJ whole genome shotgun (WGS) entry which is preliminary data.</text>
</comment>
<feature type="transmembrane region" description="Helical" evidence="1">
    <location>
        <begin position="65"/>
        <end position="86"/>
    </location>
</feature>
<dbReference type="OrthoDB" id="3698172at2"/>
<keyword evidence="3" id="KW-1185">Reference proteome</keyword>
<feature type="transmembrane region" description="Helical" evidence="1">
    <location>
        <begin position="37"/>
        <end position="58"/>
    </location>
</feature>
<proteinExistence type="predicted"/>
<evidence type="ECO:0000313" key="2">
    <source>
        <dbReference type="EMBL" id="RNE49986.1"/>
    </source>
</evidence>
<keyword evidence="1" id="KW-1133">Transmembrane helix</keyword>
<keyword evidence="1" id="KW-0812">Transmembrane</keyword>
<gene>
    <name evidence="2" type="ORF">C5L39_01020</name>
</gene>
<accession>A0A3M8KA08</accession>
<dbReference type="EMBL" id="PTJO01000001">
    <property type="protein sequence ID" value="RNE49986.1"/>
    <property type="molecule type" value="Genomic_DNA"/>
</dbReference>
<evidence type="ECO:0000313" key="3">
    <source>
        <dbReference type="Proteomes" id="UP000266975"/>
    </source>
</evidence>
<protein>
    <submittedName>
        <fullName evidence="2">DUF3054 domain-containing protein</fullName>
    </submittedName>
</protein>
<dbReference type="Pfam" id="PF11255">
    <property type="entry name" value="DUF3054"/>
    <property type="match status" value="1"/>
</dbReference>
<name>A0A3M8KA08_9CORY</name>
<evidence type="ECO:0000256" key="1">
    <source>
        <dbReference type="SAM" id="Phobius"/>
    </source>
</evidence>
<keyword evidence="1" id="KW-0472">Membrane</keyword>